<feature type="signal peptide" evidence="1">
    <location>
        <begin position="1"/>
        <end position="19"/>
    </location>
</feature>
<dbReference type="EMBL" id="AZBU02000006">
    <property type="protein sequence ID" value="TKR73733.1"/>
    <property type="molecule type" value="Genomic_DNA"/>
</dbReference>
<evidence type="ECO:0000313" key="3">
    <source>
        <dbReference type="Proteomes" id="UP000298663"/>
    </source>
</evidence>
<reference evidence="2 3" key="2">
    <citation type="journal article" date="2019" name="G3 (Bethesda)">
        <title>Hybrid Assembly of the Genome of the Entomopathogenic Nematode Steinernema carpocapsae Identifies the X-Chromosome.</title>
        <authorList>
            <person name="Serra L."/>
            <person name="Macchietto M."/>
            <person name="Macias-Munoz A."/>
            <person name="McGill C.J."/>
            <person name="Rodriguez I.M."/>
            <person name="Rodriguez B."/>
            <person name="Murad R."/>
            <person name="Mortazavi A."/>
        </authorList>
    </citation>
    <scope>NUCLEOTIDE SEQUENCE [LARGE SCALE GENOMIC DNA]</scope>
    <source>
        <strain evidence="2 3">ALL</strain>
    </source>
</reference>
<dbReference type="Proteomes" id="UP000298663">
    <property type="component" value="Unassembled WGS sequence"/>
</dbReference>
<keyword evidence="1" id="KW-0732">Signal</keyword>
<sequence>MHTLLISVFVVMLIALAAAFEPYSYLKEEPVVYSRQIRNAFVQRLFNTKKNAEVFVQMLRKGKGTRDLKPTRSRFVKSRKQGPFRSLFNFTY</sequence>
<reference evidence="2 3" key="1">
    <citation type="journal article" date="2015" name="Genome Biol.">
        <title>Comparative genomics of Steinernema reveals deeply conserved gene regulatory networks.</title>
        <authorList>
            <person name="Dillman A.R."/>
            <person name="Macchietto M."/>
            <person name="Porter C.F."/>
            <person name="Rogers A."/>
            <person name="Williams B."/>
            <person name="Antoshechkin I."/>
            <person name="Lee M.M."/>
            <person name="Goodwin Z."/>
            <person name="Lu X."/>
            <person name="Lewis E.E."/>
            <person name="Goodrich-Blair H."/>
            <person name="Stock S.P."/>
            <person name="Adams B.J."/>
            <person name="Sternberg P.W."/>
            <person name="Mortazavi A."/>
        </authorList>
    </citation>
    <scope>NUCLEOTIDE SEQUENCE [LARGE SCALE GENOMIC DNA]</scope>
    <source>
        <strain evidence="2 3">ALL</strain>
    </source>
</reference>
<comment type="caution">
    <text evidence="2">The sequence shown here is derived from an EMBL/GenBank/DDBJ whole genome shotgun (WGS) entry which is preliminary data.</text>
</comment>
<organism evidence="2 3">
    <name type="scientific">Steinernema carpocapsae</name>
    <name type="common">Entomopathogenic nematode</name>
    <dbReference type="NCBI Taxonomy" id="34508"/>
    <lineage>
        <taxon>Eukaryota</taxon>
        <taxon>Metazoa</taxon>
        <taxon>Ecdysozoa</taxon>
        <taxon>Nematoda</taxon>
        <taxon>Chromadorea</taxon>
        <taxon>Rhabditida</taxon>
        <taxon>Tylenchina</taxon>
        <taxon>Panagrolaimomorpha</taxon>
        <taxon>Strongyloidoidea</taxon>
        <taxon>Steinernematidae</taxon>
        <taxon>Steinernema</taxon>
    </lineage>
</organism>
<dbReference type="AlphaFoldDB" id="A0A4U5MVX6"/>
<gene>
    <name evidence="2" type="ORF">L596_021011</name>
</gene>
<name>A0A4U5MVX6_STECR</name>
<accession>A0A4U5MVX6</accession>
<keyword evidence="3" id="KW-1185">Reference proteome</keyword>
<feature type="chain" id="PRO_5020243304" evidence="1">
    <location>
        <begin position="20"/>
        <end position="92"/>
    </location>
</feature>
<protein>
    <submittedName>
        <fullName evidence="2">Uncharacterized protein</fullName>
    </submittedName>
</protein>
<evidence type="ECO:0000313" key="2">
    <source>
        <dbReference type="EMBL" id="TKR73733.1"/>
    </source>
</evidence>
<proteinExistence type="predicted"/>
<evidence type="ECO:0000256" key="1">
    <source>
        <dbReference type="SAM" id="SignalP"/>
    </source>
</evidence>